<evidence type="ECO:0000256" key="2">
    <source>
        <dbReference type="ARBA" id="ARBA00022553"/>
    </source>
</evidence>
<proteinExistence type="predicted"/>
<dbReference type="InterPro" id="IPR000873">
    <property type="entry name" value="AMP-dep_synth/lig_dom"/>
</dbReference>
<dbReference type="Proteomes" id="UP000308444">
    <property type="component" value="Unassembled WGS sequence"/>
</dbReference>
<accession>A0A9X9F2B5</accession>
<dbReference type="PANTHER" id="PTHR44845">
    <property type="entry name" value="CARRIER DOMAIN-CONTAINING PROTEIN"/>
    <property type="match status" value="1"/>
</dbReference>
<evidence type="ECO:0000313" key="5">
    <source>
        <dbReference type="EMBL" id="TKI89456.1"/>
    </source>
</evidence>
<dbReference type="Pfam" id="PF00501">
    <property type="entry name" value="AMP-binding"/>
    <property type="match status" value="1"/>
</dbReference>
<feature type="non-terminal residue" evidence="5">
    <location>
        <position position="1"/>
    </location>
</feature>
<evidence type="ECO:0000259" key="4">
    <source>
        <dbReference type="Pfam" id="PF13193"/>
    </source>
</evidence>
<gene>
    <name evidence="5" type="ORF">FC695_35965</name>
</gene>
<feature type="domain" description="AMP-dependent synthetase/ligase" evidence="3">
    <location>
        <begin position="2"/>
        <end position="142"/>
    </location>
</feature>
<evidence type="ECO:0000259" key="3">
    <source>
        <dbReference type="Pfam" id="PF00501"/>
    </source>
</evidence>
<evidence type="ECO:0000313" key="6">
    <source>
        <dbReference type="Proteomes" id="UP000308444"/>
    </source>
</evidence>
<dbReference type="Gene3D" id="3.40.50.12780">
    <property type="entry name" value="N-terminal domain of ligase-like"/>
    <property type="match status" value="1"/>
</dbReference>
<organism evidence="5 6">
    <name type="scientific">Bacillus cereus</name>
    <dbReference type="NCBI Taxonomy" id="1396"/>
    <lineage>
        <taxon>Bacteria</taxon>
        <taxon>Bacillati</taxon>
        <taxon>Bacillota</taxon>
        <taxon>Bacilli</taxon>
        <taxon>Bacillales</taxon>
        <taxon>Bacillaceae</taxon>
        <taxon>Bacillus</taxon>
        <taxon>Bacillus cereus group</taxon>
    </lineage>
</organism>
<reference evidence="5 6" key="1">
    <citation type="journal article" date="2019" name="Environ. Microbiol.">
        <title>An active ?-lactamase is a part of an orchestrated cell wall stress resistance network of Bacillus subtilis and related rhizosphere species.</title>
        <authorList>
            <person name="Bucher T."/>
            <person name="Keren-Paz A."/>
            <person name="Hausser J."/>
            <person name="Olender T."/>
            <person name="Cytryn E."/>
            <person name="Kolodkin-Gal I."/>
        </authorList>
    </citation>
    <scope>NUCLEOTIDE SEQUENCE [LARGE SCALE GENOMIC DNA]</scope>
    <source>
        <strain evidence="5 6">I32</strain>
    </source>
</reference>
<evidence type="ECO:0000256" key="1">
    <source>
        <dbReference type="ARBA" id="ARBA00022450"/>
    </source>
</evidence>
<dbReference type="InterPro" id="IPR045851">
    <property type="entry name" value="AMP-bd_C_sf"/>
</dbReference>
<dbReference type="Gene3D" id="3.30.300.30">
    <property type="match status" value="1"/>
</dbReference>
<protein>
    <submittedName>
        <fullName evidence="5">Amino acid adenylation domain-containing protein</fullName>
    </submittedName>
</protein>
<dbReference type="Pfam" id="PF13193">
    <property type="entry name" value="AMP-binding_C"/>
    <property type="match status" value="1"/>
</dbReference>
<dbReference type="EMBL" id="SZOH01003712">
    <property type="protein sequence ID" value="TKI89456.1"/>
    <property type="molecule type" value="Genomic_DNA"/>
</dbReference>
<feature type="non-terminal residue" evidence="5">
    <location>
        <position position="313"/>
    </location>
</feature>
<dbReference type="InterPro" id="IPR042099">
    <property type="entry name" value="ANL_N_sf"/>
</dbReference>
<dbReference type="CDD" id="cd05930">
    <property type="entry name" value="A_NRPS"/>
    <property type="match status" value="1"/>
</dbReference>
<keyword evidence="2" id="KW-0597">Phosphoprotein</keyword>
<dbReference type="AlphaFoldDB" id="A0A9X9F2B5"/>
<sequence>SKVVIATEDQFATKELALLVKKHKVDLWESTPSRMEVILSDPEGANFLKDLKSILLAGESFSIDLVEKIRCISEATILNIYGPTETTICATVKDLSTSKEVTIGKPNPNYHSYILNKYGQLKPFGIPGELCIAGVAVARGYLGKNKLTDEKFVPSPFAAGEMMYHTGDLVRWLPNGELEYLGRMDHQVKIRGYRIELREIETQLREYPEINQAIVVDQVYGNRKLLAAYYVSDNKVSFGEIRKYLSDKLPEFMIPEKMIQVEEIPLNPNGKVDRKRLLDITQTDYVSIPYVAPRNEIEQKLVRAWEKVMEIEG</sequence>
<dbReference type="InterPro" id="IPR025110">
    <property type="entry name" value="AMP-bd_C"/>
</dbReference>
<keyword evidence="1" id="KW-0596">Phosphopantetheine</keyword>
<name>A0A9X9F2B5_BACCE</name>
<dbReference type="PANTHER" id="PTHR44845:SF7">
    <property type="entry name" value="PLIPASTATIN SYNTHASE SUBUNIT D"/>
    <property type="match status" value="1"/>
</dbReference>
<dbReference type="SUPFAM" id="SSF56801">
    <property type="entry name" value="Acetyl-CoA synthetase-like"/>
    <property type="match status" value="1"/>
</dbReference>
<comment type="caution">
    <text evidence="5">The sequence shown here is derived from an EMBL/GenBank/DDBJ whole genome shotgun (WGS) entry which is preliminary data.</text>
</comment>
<feature type="domain" description="AMP-binding enzyme C-terminal" evidence="4">
    <location>
        <begin position="199"/>
        <end position="271"/>
    </location>
</feature>